<evidence type="ECO:0000259" key="11">
    <source>
        <dbReference type="Pfam" id="PF05572"/>
    </source>
</evidence>
<keyword evidence="9" id="KW-1015">Disulfide bond</keyword>
<evidence type="ECO:0000313" key="12">
    <source>
        <dbReference type="EMBL" id="KAK7961938.1"/>
    </source>
</evidence>
<comment type="similarity">
    <text evidence="2">Belongs to the peptidase M43B family.</text>
</comment>
<feature type="domain" description="Peptidase M43 pregnancy-associated plasma-A" evidence="11">
    <location>
        <begin position="187"/>
        <end position="274"/>
    </location>
</feature>
<comment type="caution">
    <text evidence="12">The sequence shown here is derived from an EMBL/GenBank/DDBJ whole genome shotgun (WGS) entry which is preliminary data.</text>
</comment>
<dbReference type="InterPro" id="IPR024079">
    <property type="entry name" value="MetalloPept_cat_dom_sf"/>
</dbReference>
<evidence type="ECO:0000256" key="7">
    <source>
        <dbReference type="ARBA" id="ARBA00022833"/>
    </source>
</evidence>
<dbReference type="GO" id="GO:0008237">
    <property type="term" value="F:metallopeptidase activity"/>
    <property type="evidence" value="ECO:0007669"/>
    <property type="project" value="UniProtKB-KW"/>
</dbReference>
<keyword evidence="7" id="KW-0862">Zinc</keyword>
<dbReference type="Gene3D" id="3.40.390.10">
    <property type="entry name" value="Collagenase (Catalytic Domain)"/>
    <property type="match status" value="1"/>
</dbReference>
<keyword evidence="3" id="KW-0645">Protease</keyword>
<dbReference type="EMBL" id="JAQQWE010000002">
    <property type="protein sequence ID" value="KAK7961938.1"/>
    <property type="molecule type" value="Genomic_DNA"/>
</dbReference>
<name>A0ABR1QPR5_9PEZI</name>
<dbReference type="RefSeq" id="XP_066704049.1">
    <property type="nucleotide sequence ID" value="XM_066838985.1"/>
</dbReference>
<evidence type="ECO:0000256" key="3">
    <source>
        <dbReference type="ARBA" id="ARBA00022670"/>
    </source>
</evidence>
<dbReference type="GeneID" id="92072047"/>
<organism evidence="12 13">
    <name type="scientific">Apiospora aurea</name>
    <dbReference type="NCBI Taxonomy" id="335848"/>
    <lineage>
        <taxon>Eukaryota</taxon>
        <taxon>Fungi</taxon>
        <taxon>Dikarya</taxon>
        <taxon>Ascomycota</taxon>
        <taxon>Pezizomycotina</taxon>
        <taxon>Sordariomycetes</taxon>
        <taxon>Xylariomycetidae</taxon>
        <taxon>Amphisphaeriales</taxon>
        <taxon>Apiosporaceae</taxon>
        <taxon>Apiospora</taxon>
    </lineage>
</organism>
<evidence type="ECO:0000256" key="2">
    <source>
        <dbReference type="ARBA" id="ARBA00008721"/>
    </source>
</evidence>
<proteinExistence type="inferred from homology"/>
<evidence type="ECO:0000256" key="6">
    <source>
        <dbReference type="ARBA" id="ARBA00022801"/>
    </source>
</evidence>
<dbReference type="Pfam" id="PF05572">
    <property type="entry name" value="Peptidase_M43"/>
    <property type="match status" value="1"/>
</dbReference>
<keyword evidence="8 12" id="KW-0482">Metalloprotease</keyword>
<reference evidence="12 13" key="1">
    <citation type="submission" date="2023-01" db="EMBL/GenBank/DDBJ databases">
        <title>Analysis of 21 Apiospora genomes using comparative genomics revels a genus with tremendous synthesis potential of carbohydrate active enzymes and secondary metabolites.</title>
        <authorList>
            <person name="Sorensen T."/>
        </authorList>
    </citation>
    <scope>NUCLEOTIDE SEQUENCE [LARGE SCALE GENOMIC DNA]</scope>
    <source>
        <strain evidence="12 13">CBS 24483</strain>
    </source>
</reference>
<comment type="function">
    <text evidence="1">Secreted metalloproteinase that allows assimilation of proteinaceous substrates.</text>
</comment>
<gene>
    <name evidence="12" type="ORF">PG986_002763</name>
</gene>
<evidence type="ECO:0000256" key="5">
    <source>
        <dbReference type="ARBA" id="ARBA00022729"/>
    </source>
</evidence>
<keyword evidence="4" id="KW-0479">Metal-binding</keyword>
<dbReference type="InterPro" id="IPR008754">
    <property type="entry name" value="Peptidase_M43"/>
</dbReference>
<evidence type="ECO:0000256" key="10">
    <source>
        <dbReference type="SAM" id="SignalP"/>
    </source>
</evidence>
<protein>
    <submittedName>
        <fullName evidence="12">Metalloprotease</fullName>
    </submittedName>
</protein>
<evidence type="ECO:0000256" key="1">
    <source>
        <dbReference type="ARBA" id="ARBA00003174"/>
    </source>
</evidence>
<dbReference type="PANTHER" id="PTHR47466:SF1">
    <property type="entry name" value="METALLOPROTEASE MEP1 (AFU_ORTHOLOGUE AFUA_1G07730)-RELATED"/>
    <property type="match status" value="1"/>
</dbReference>
<evidence type="ECO:0000313" key="13">
    <source>
        <dbReference type="Proteomes" id="UP001391051"/>
    </source>
</evidence>
<dbReference type="SUPFAM" id="SSF55486">
    <property type="entry name" value="Metalloproteases ('zincins'), catalytic domain"/>
    <property type="match status" value="1"/>
</dbReference>
<evidence type="ECO:0000256" key="8">
    <source>
        <dbReference type="ARBA" id="ARBA00023049"/>
    </source>
</evidence>
<evidence type="ECO:0000256" key="9">
    <source>
        <dbReference type="ARBA" id="ARBA00023157"/>
    </source>
</evidence>
<feature type="signal peptide" evidence="10">
    <location>
        <begin position="1"/>
        <end position="18"/>
    </location>
</feature>
<dbReference type="PANTHER" id="PTHR47466">
    <property type="match status" value="1"/>
</dbReference>
<dbReference type="CDD" id="cd04275">
    <property type="entry name" value="ZnMc_pappalysin_like"/>
    <property type="match status" value="1"/>
</dbReference>
<feature type="chain" id="PRO_5045948252" evidence="10">
    <location>
        <begin position="19"/>
        <end position="283"/>
    </location>
</feature>
<evidence type="ECO:0000256" key="4">
    <source>
        <dbReference type="ARBA" id="ARBA00022723"/>
    </source>
</evidence>
<keyword evidence="5 10" id="KW-0732">Signal</keyword>
<keyword evidence="6" id="KW-0378">Hydrolase</keyword>
<accession>A0ABR1QPR5</accession>
<sequence>MQFLTFALGALAATGAIAEDIVRACGTHDPTDAHIEMSKQFATEEAALALTGNESFRAAATTTVKVYVHVVASSQSASGGYLATSSVTAQISAMNKAYAPYGYQFTLAGTDFTVNSNWATNAYGSAEAPMKKALRKGNYADLNLYLVKDMGSILGYATFPDESGPGESNFYLDGVVVASGSVPGGSLTNFNLGLTSVHEAGHWFGLYHTFQGGCSGQGDYVSDTPPEASAASGCPTGRDTCSGGGVDPIHNYMDYTYDTCYEEFTAGQNARMNSYWKNYRAGK</sequence>
<keyword evidence="13" id="KW-1185">Reference proteome</keyword>
<dbReference type="Proteomes" id="UP001391051">
    <property type="component" value="Unassembled WGS sequence"/>
</dbReference>